<dbReference type="SUPFAM" id="SSF47384">
    <property type="entry name" value="Homodimeric domain of signal transducing histidine kinase"/>
    <property type="match status" value="1"/>
</dbReference>
<evidence type="ECO:0000256" key="4">
    <source>
        <dbReference type="ARBA" id="ARBA00022777"/>
    </source>
</evidence>
<gene>
    <name evidence="7" type="ORF">S01H1_50944</name>
</gene>
<dbReference type="CDD" id="cd00130">
    <property type="entry name" value="PAS"/>
    <property type="match status" value="1"/>
</dbReference>
<evidence type="ECO:0000256" key="1">
    <source>
        <dbReference type="ARBA" id="ARBA00000085"/>
    </source>
</evidence>
<dbReference type="InterPro" id="IPR003661">
    <property type="entry name" value="HisK_dim/P_dom"/>
</dbReference>
<dbReference type="Gene3D" id="3.30.565.10">
    <property type="entry name" value="Histidine kinase-like ATPase, C-terminal domain"/>
    <property type="match status" value="1"/>
</dbReference>
<dbReference type="Pfam" id="PF00512">
    <property type="entry name" value="HisKA"/>
    <property type="match status" value="1"/>
</dbReference>
<dbReference type="PANTHER" id="PTHR43047:SF72">
    <property type="entry name" value="OSMOSENSING HISTIDINE PROTEIN KINASE SLN1"/>
    <property type="match status" value="1"/>
</dbReference>
<comment type="catalytic activity">
    <reaction evidence="1">
        <text>ATP + protein L-histidine = ADP + protein N-phospho-L-histidine.</text>
        <dbReference type="EC" id="2.7.13.3"/>
    </reaction>
</comment>
<dbReference type="InterPro" id="IPR036097">
    <property type="entry name" value="HisK_dim/P_sf"/>
</dbReference>
<dbReference type="NCBIfam" id="TIGR00229">
    <property type="entry name" value="sensory_box"/>
    <property type="match status" value="1"/>
</dbReference>
<accession>X0VLI2</accession>
<dbReference type="PROSITE" id="PS50109">
    <property type="entry name" value="HIS_KIN"/>
    <property type="match status" value="1"/>
</dbReference>
<organism evidence="7">
    <name type="scientific">marine sediment metagenome</name>
    <dbReference type="NCBI Taxonomy" id="412755"/>
    <lineage>
        <taxon>unclassified sequences</taxon>
        <taxon>metagenomes</taxon>
        <taxon>ecological metagenomes</taxon>
    </lineage>
</organism>
<evidence type="ECO:0000256" key="2">
    <source>
        <dbReference type="ARBA" id="ARBA00012438"/>
    </source>
</evidence>
<evidence type="ECO:0000259" key="6">
    <source>
        <dbReference type="PROSITE" id="PS50112"/>
    </source>
</evidence>
<dbReference type="InterPro" id="IPR036890">
    <property type="entry name" value="HATPase_C_sf"/>
</dbReference>
<dbReference type="SUPFAM" id="SSF55874">
    <property type="entry name" value="ATPase domain of HSP90 chaperone/DNA topoisomerase II/histidine kinase"/>
    <property type="match status" value="1"/>
</dbReference>
<proteinExistence type="predicted"/>
<feature type="domain" description="Histidine kinase" evidence="5">
    <location>
        <begin position="126"/>
        <end position="260"/>
    </location>
</feature>
<name>X0VLI2_9ZZZZ</name>
<dbReference type="SUPFAM" id="SSF55785">
    <property type="entry name" value="PYP-like sensor domain (PAS domain)"/>
    <property type="match status" value="1"/>
</dbReference>
<dbReference type="AlphaFoldDB" id="X0VLI2"/>
<dbReference type="InterPro" id="IPR035965">
    <property type="entry name" value="PAS-like_dom_sf"/>
</dbReference>
<evidence type="ECO:0000259" key="5">
    <source>
        <dbReference type="PROSITE" id="PS50109"/>
    </source>
</evidence>
<protein>
    <recommendedName>
        <fullName evidence="2">histidine kinase</fullName>
        <ecNumber evidence="2">2.7.13.3</ecNumber>
    </recommendedName>
</protein>
<evidence type="ECO:0000313" key="7">
    <source>
        <dbReference type="EMBL" id="GAG19189.1"/>
    </source>
</evidence>
<evidence type="ECO:0000256" key="3">
    <source>
        <dbReference type="ARBA" id="ARBA00022679"/>
    </source>
</evidence>
<dbReference type="EMBL" id="BARS01032850">
    <property type="protein sequence ID" value="GAG19189.1"/>
    <property type="molecule type" value="Genomic_DNA"/>
</dbReference>
<dbReference type="Pfam" id="PF13426">
    <property type="entry name" value="PAS_9"/>
    <property type="match status" value="1"/>
</dbReference>
<comment type="caution">
    <text evidence="7">The sequence shown here is derived from an EMBL/GenBank/DDBJ whole genome shotgun (WGS) entry which is preliminary data.</text>
</comment>
<feature type="non-terminal residue" evidence="7">
    <location>
        <position position="1"/>
    </location>
</feature>
<dbReference type="Gene3D" id="3.30.450.20">
    <property type="entry name" value="PAS domain"/>
    <property type="match status" value="1"/>
</dbReference>
<feature type="non-terminal residue" evidence="7">
    <location>
        <position position="260"/>
    </location>
</feature>
<dbReference type="GO" id="GO:0005886">
    <property type="term" value="C:plasma membrane"/>
    <property type="evidence" value="ECO:0007669"/>
    <property type="project" value="TreeGrafter"/>
</dbReference>
<sequence>LFESSPVGIGISDFEGNVHSMNQAMEEITGYDLKSQKQINLRSTYVNPDDRIKLLKKLKETGRVQNYFVKLRKRNGTIYDSLLNIETITIANKKFVITNVQDISERIKVEKKLKELSKLKSELLSRTSHELKTPAMHIKGYADLLLHKYQDNLGIDELQIINHIKEGVLRLETLIYDILHKAELDSDTGELNKVKDNLASLIDLSVRELKSFAALRGHSIILDINETLIIDFDKDQIRHVLNNLITNAIKYTPLNGIIGI</sequence>
<dbReference type="GO" id="GO:0009927">
    <property type="term" value="F:histidine phosphotransfer kinase activity"/>
    <property type="evidence" value="ECO:0007669"/>
    <property type="project" value="TreeGrafter"/>
</dbReference>
<dbReference type="Gene3D" id="1.10.287.130">
    <property type="match status" value="1"/>
</dbReference>
<dbReference type="GO" id="GO:0000155">
    <property type="term" value="F:phosphorelay sensor kinase activity"/>
    <property type="evidence" value="ECO:0007669"/>
    <property type="project" value="InterPro"/>
</dbReference>
<dbReference type="EC" id="2.7.13.3" evidence="2"/>
<dbReference type="InterPro" id="IPR005467">
    <property type="entry name" value="His_kinase_dom"/>
</dbReference>
<dbReference type="SMART" id="SM00388">
    <property type="entry name" value="HisKA"/>
    <property type="match status" value="1"/>
</dbReference>
<keyword evidence="4" id="KW-0418">Kinase</keyword>
<dbReference type="PROSITE" id="PS50112">
    <property type="entry name" value="PAS"/>
    <property type="match status" value="1"/>
</dbReference>
<dbReference type="InterPro" id="IPR000014">
    <property type="entry name" value="PAS"/>
</dbReference>
<dbReference type="PANTHER" id="PTHR43047">
    <property type="entry name" value="TWO-COMPONENT HISTIDINE PROTEIN KINASE"/>
    <property type="match status" value="1"/>
</dbReference>
<dbReference type="CDD" id="cd00082">
    <property type="entry name" value="HisKA"/>
    <property type="match status" value="1"/>
</dbReference>
<keyword evidence="3" id="KW-0808">Transferase</keyword>
<reference evidence="7" key="1">
    <citation type="journal article" date="2014" name="Front. Microbiol.">
        <title>High frequency of phylogenetically diverse reductive dehalogenase-homologous genes in deep subseafloor sedimentary metagenomes.</title>
        <authorList>
            <person name="Kawai M."/>
            <person name="Futagami T."/>
            <person name="Toyoda A."/>
            <person name="Takaki Y."/>
            <person name="Nishi S."/>
            <person name="Hori S."/>
            <person name="Arai W."/>
            <person name="Tsubouchi T."/>
            <person name="Morono Y."/>
            <person name="Uchiyama I."/>
            <person name="Ito T."/>
            <person name="Fujiyama A."/>
            <person name="Inagaki F."/>
            <person name="Takami H."/>
        </authorList>
    </citation>
    <scope>NUCLEOTIDE SEQUENCE</scope>
    <source>
        <strain evidence="7">Expedition CK06-06</strain>
    </source>
</reference>
<feature type="domain" description="PAS" evidence="6">
    <location>
        <begin position="1"/>
        <end position="65"/>
    </location>
</feature>